<feature type="chain" id="PRO_5043094728" description="Peptide hydrolase" evidence="6">
    <location>
        <begin position="22"/>
        <end position="506"/>
    </location>
</feature>
<dbReference type="SUPFAM" id="SSF53187">
    <property type="entry name" value="Zn-dependent exopeptidases"/>
    <property type="match status" value="1"/>
</dbReference>
<dbReference type="GO" id="GO:0008235">
    <property type="term" value="F:metalloexopeptidase activity"/>
    <property type="evidence" value="ECO:0007669"/>
    <property type="project" value="InterPro"/>
</dbReference>
<dbReference type="GeneID" id="89931430"/>
<protein>
    <recommendedName>
        <fullName evidence="6">Peptide hydrolase</fullName>
        <ecNumber evidence="6">3.4.-.-</ecNumber>
    </recommendedName>
</protein>
<dbReference type="Gene3D" id="3.50.30.30">
    <property type="match status" value="1"/>
</dbReference>
<name>A0AAV9NYP0_9PEZI</name>
<dbReference type="InterPro" id="IPR007484">
    <property type="entry name" value="Peptidase_M28"/>
</dbReference>
<evidence type="ECO:0000256" key="3">
    <source>
        <dbReference type="ARBA" id="ARBA00022723"/>
    </source>
</evidence>
<evidence type="ECO:0000256" key="5">
    <source>
        <dbReference type="ARBA" id="ARBA00022833"/>
    </source>
</evidence>
<comment type="caution">
    <text evidence="9">The sequence shown here is derived from an EMBL/GenBank/DDBJ whole genome shotgun (WGS) entry which is preliminary data.</text>
</comment>
<keyword evidence="5 6" id="KW-0862">Zinc</keyword>
<dbReference type="PANTHER" id="PTHR12147:SF57">
    <property type="entry name" value="PEPTIDE HYDROLASE"/>
    <property type="match status" value="1"/>
</dbReference>
<reference evidence="9 10" key="1">
    <citation type="submission" date="2023-08" db="EMBL/GenBank/DDBJ databases">
        <title>Black Yeasts Isolated from many extreme environments.</title>
        <authorList>
            <person name="Coleine C."/>
            <person name="Stajich J.E."/>
            <person name="Selbmann L."/>
        </authorList>
    </citation>
    <scope>NUCLEOTIDE SEQUENCE [LARGE SCALE GENOMIC DNA]</scope>
    <source>
        <strain evidence="9 10">CCFEE 5935</strain>
    </source>
</reference>
<proteinExistence type="inferred from homology"/>
<dbReference type="PANTHER" id="PTHR12147">
    <property type="entry name" value="METALLOPEPTIDASE M28 FAMILY MEMBER"/>
    <property type="match status" value="1"/>
</dbReference>
<dbReference type="AlphaFoldDB" id="A0AAV9NYP0"/>
<evidence type="ECO:0000259" key="8">
    <source>
        <dbReference type="Pfam" id="PF04389"/>
    </source>
</evidence>
<feature type="signal peptide" evidence="6">
    <location>
        <begin position="1"/>
        <end position="21"/>
    </location>
</feature>
<dbReference type="CDD" id="cd02130">
    <property type="entry name" value="PA_ScAPY_like"/>
    <property type="match status" value="1"/>
</dbReference>
<dbReference type="RefSeq" id="XP_064654697.1">
    <property type="nucleotide sequence ID" value="XM_064807324.1"/>
</dbReference>
<evidence type="ECO:0000259" key="7">
    <source>
        <dbReference type="Pfam" id="PF02225"/>
    </source>
</evidence>
<dbReference type="InterPro" id="IPR003137">
    <property type="entry name" value="PA_domain"/>
</dbReference>
<gene>
    <name evidence="9" type="ORF">LTR77_010100</name>
</gene>
<evidence type="ECO:0000256" key="4">
    <source>
        <dbReference type="ARBA" id="ARBA00022801"/>
    </source>
</evidence>
<keyword evidence="3 6" id="KW-0479">Metal-binding</keyword>
<dbReference type="Pfam" id="PF04389">
    <property type="entry name" value="Peptidase_M28"/>
    <property type="match status" value="1"/>
</dbReference>
<dbReference type="EMBL" id="JAVRRT010000020">
    <property type="protein sequence ID" value="KAK5164404.1"/>
    <property type="molecule type" value="Genomic_DNA"/>
</dbReference>
<dbReference type="GO" id="GO:0006508">
    <property type="term" value="P:proteolysis"/>
    <property type="evidence" value="ECO:0007669"/>
    <property type="project" value="UniProtKB-KW"/>
</dbReference>
<evidence type="ECO:0000313" key="9">
    <source>
        <dbReference type="EMBL" id="KAK5164404.1"/>
    </source>
</evidence>
<comment type="similarity">
    <text evidence="6">Belongs to the peptidase M28 family.</text>
</comment>
<dbReference type="InterPro" id="IPR046450">
    <property type="entry name" value="PA_dom_sf"/>
</dbReference>
<feature type="domain" description="PA" evidence="7">
    <location>
        <begin position="127"/>
        <end position="216"/>
    </location>
</feature>
<dbReference type="InterPro" id="IPR045175">
    <property type="entry name" value="M28_fam"/>
</dbReference>
<dbReference type="Pfam" id="PF02225">
    <property type="entry name" value="PA"/>
    <property type="match status" value="1"/>
</dbReference>
<comment type="cofactor">
    <cofactor evidence="1">
        <name>Zn(2+)</name>
        <dbReference type="ChEBI" id="CHEBI:29105"/>
    </cofactor>
</comment>
<keyword evidence="6" id="KW-0732">Signal</keyword>
<feature type="domain" description="Peptidase M28" evidence="8">
    <location>
        <begin position="242"/>
        <end position="452"/>
    </location>
</feature>
<dbReference type="Proteomes" id="UP001337655">
    <property type="component" value="Unassembled WGS sequence"/>
</dbReference>
<keyword evidence="10" id="KW-1185">Reference proteome</keyword>
<keyword evidence="2 6" id="KW-0645">Protease</keyword>
<sequence length="506" mass="54062">MRSTLTTCALLCAAAAPAVFAEDATKKLPPVKALALQKAISKKALSTKAHELEDLAYSTPGRNRVMGSEGHNSTVAWITGYLDEMSDFYTYEVQPFIALYSDANGTATADGDELEAEAFEYSPSGDVEADIVAVDNLGCEASDYPDEVDGAIALISRGECEFGLKTALAGGAGAVAAIIYNNEQGLIGGGTLGPPPRPEGEYVPVVGVARRTGNQILNALEDGAVTGTVTTVSDIHNVTTYNVIAETICGDHDNVLTLGAHSDSVIDGPGLNDDGSGTIGILEAAIQLSSYSTNNAVRFCWWSGEEFGLLGSTHYVETLNDTAGALDKIKLYLNFDMLASPNYIFATFDGDGSTFNLTGPPGSAEVETFYRQWFKRRGLNITATAFDGRSDYQAFADNGIPCGGLFAGADETKTPRLFKKFGGEQGETLDPNYHSALDNYDNLNFDAWVPIEKALVASIAEYATSFDSLPSAKKVRARGIEDGKLMRRALEDRPFVRRGHAKVWKV</sequence>
<keyword evidence="4 6" id="KW-0378">Hydrolase</keyword>
<evidence type="ECO:0000256" key="2">
    <source>
        <dbReference type="ARBA" id="ARBA00022670"/>
    </source>
</evidence>
<accession>A0AAV9NYP0</accession>
<evidence type="ECO:0000313" key="10">
    <source>
        <dbReference type="Proteomes" id="UP001337655"/>
    </source>
</evidence>
<dbReference type="EC" id="3.4.-.-" evidence="6"/>
<dbReference type="Gene3D" id="3.40.630.10">
    <property type="entry name" value="Zn peptidases"/>
    <property type="match status" value="1"/>
</dbReference>
<evidence type="ECO:0000256" key="6">
    <source>
        <dbReference type="RuleBase" id="RU361240"/>
    </source>
</evidence>
<dbReference type="GO" id="GO:0046872">
    <property type="term" value="F:metal ion binding"/>
    <property type="evidence" value="ECO:0007669"/>
    <property type="project" value="UniProtKB-KW"/>
</dbReference>
<dbReference type="SUPFAM" id="SSF52025">
    <property type="entry name" value="PA domain"/>
    <property type="match status" value="1"/>
</dbReference>
<evidence type="ECO:0000256" key="1">
    <source>
        <dbReference type="ARBA" id="ARBA00001947"/>
    </source>
</evidence>
<organism evidence="9 10">
    <name type="scientific">Saxophila tyrrhenica</name>
    <dbReference type="NCBI Taxonomy" id="1690608"/>
    <lineage>
        <taxon>Eukaryota</taxon>
        <taxon>Fungi</taxon>
        <taxon>Dikarya</taxon>
        <taxon>Ascomycota</taxon>
        <taxon>Pezizomycotina</taxon>
        <taxon>Dothideomycetes</taxon>
        <taxon>Dothideomycetidae</taxon>
        <taxon>Mycosphaerellales</taxon>
        <taxon>Extremaceae</taxon>
        <taxon>Saxophila</taxon>
    </lineage>
</organism>